<keyword evidence="2" id="KW-0413">Isomerase</keyword>
<dbReference type="Gene3D" id="3.20.20.150">
    <property type="entry name" value="Divalent-metal-dependent TIM barrel enzymes"/>
    <property type="match status" value="1"/>
</dbReference>
<dbReference type="InterPro" id="IPR050312">
    <property type="entry name" value="IolE/XylAMocC-like"/>
</dbReference>
<organism evidence="2 3">
    <name type="scientific">Candidatus Segetimicrobium genomatis</name>
    <dbReference type="NCBI Taxonomy" id="2569760"/>
    <lineage>
        <taxon>Bacteria</taxon>
        <taxon>Bacillati</taxon>
        <taxon>Candidatus Sysuimicrobiota</taxon>
        <taxon>Candidatus Sysuimicrobiia</taxon>
        <taxon>Candidatus Sysuimicrobiales</taxon>
        <taxon>Candidatus Segetimicrobiaceae</taxon>
        <taxon>Candidatus Segetimicrobium</taxon>
    </lineage>
</organism>
<proteinExistence type="predicted"/>
<dbReference type="InterPro" id="IPR036237">
    <property type="entry name" value="Xyl_isomerase-like_sf"/>
</dbReference>
<comment type="caution">
    <text evidence="2">The sequence shown here is derived from an EMBL/GenBank/DDBJ whole genome shotgun (WGS) entry which is preliminary data.</text>
</comment>
<sequence length="292" mass="33079">MAYLGLSIRGGERREEELRFARRLGYTAVEISMDGTGLVFGGQLHPQMLREALAAFAKHDFRYSIHSPSSLDLRDRANRENHLALARAALQFCREVGGRVLVIHFEQQSQDPEDEAAFEDAIRRLSDEAGEVLLGIENIEVERVDPVIDCVRRINRPNVVMTLDVGHAYLASVYFRFDVFEAIRSALPFVRHVHVNDNFGRYDPLRLENFTLYRTQTPADTYPLGKGDLHLPVGWGTIPLEKVFGLLRGFRGTVVHEYRYNLFLGSAEDDYARVQNLFAALEDPASGSDKGR</sequence>
<evidence type="ECO:0000313" key="3">
    <source>
        <dbReference type="Proteomes" id="UP000318509"/>
    </source>
</evidence>
<evidence type="ECO:0000313" key="2">
    <source>
        <dbReference type="EMBL" id="TMI89648.1"/>
    </source>
</evidence>
<dbReference type="GO" id="GO:0016853">
    <property type="term" value="F:isomerase activity"/>
    <property type="evidence" value="ECO:0007669"/>
    <property type="project" value="UniProtKB-KW"/>
</dbReference>
<dbReference type="AlphaFoldDB" id="A0A537K1I4"/>
<dbReference type="Pfam" id="PF01261">
    <property type="entry name" value="AP_endonuc_2"/>
    <property type="match status" value="1"/>
</dbReference>
<evidence type="ECO:0000259" key="1">
    <source>
        <dbReference type="Pfam" id="PF01261"/>
    </source>
</evidence>
<dbReference type="PANTHER" id="PTHR12110">
    <property type="entry name" value="HYDROXYPYRUVATE ISOMERASE"/>
    <property type="match status" value="1"/>
</dbReference>
<protein>
    <submittedName>
        <fullName evidence="2">Sugar phosphate isomerase/epimerase</fullName>
    </submittedName>
</protein>
<dbReference type="InterPro" id="IPR013022">
    <property type="entry name" value="Xyl_isomerase-like_TIM-brl"/>
</dbReference>
<feature type="domain" description="Xylose isomerase-like TIM barrel" evidence="1">
    <location>
        <begin position="18"/>
        <end position="271"/>
    </location>
</feature>
<dbReference type="PANTHER" id="PTHR12110:SF53">
    <property type="entry name" value="BLR5974 PROTEIN"/>
    <property type="match status" value="1"/>
</dbReference>
<gene>
    <name evidence="2" type="ORF">E6H00_09290</name>
</gene>
<accession>A0A537K1I4</accession>
<dbReference type="EMBL" id="VBAK01000120">
    <property type="protein sequence ID" value="TMI89648.1"/>
    <property type="molecule type" value="Genomic_DNA"/>
</dbReference>
<name>A0A537K1I4_9BACT</name>
<reference evidence="2 3" key="1">
    <citation type="journal article" date="2019" name="Nat. Microbiol.">
        <title>Mediterranean grassland soil C-N compound turnover is dependent on rainfall and depth, and is mediated by genomically divergent microorganisms.</title>
        <authorList>
            <person name="Diamond S."/>
            <person name="Andeer P.F."/>
            <person name="Li Z."/>
            <person name="Crits-Christoph A."/>
            <person name="Burstein D."/>
            <person name="Anantharaman K."/>
            <person name="Lane K.R."/>
            <person name="Thomas B.C."/>
            <person name="Pan C."/>
            <person name="Northen T.R."/>
            <person name="Banfield J.F."/>
        </authorList>
    </citation>
    <scope>NUCLEOTIDE SEQUENCE [LARGE SCALE GENOMIC DNA]</scope>
    <source>
        <strain evidence="2">NP_3</strain>
    </source>
</reference>
<dbReference type="SUPFAM" id="SSF51658">
    <property type="entry name" value="Xylose isomerase-like"/>
    <property type="match status" value="1"/>
</dbReference>
<dbReference type="Proteomes" id="UP000318509">
    <property type="component" value="Unassembled WGS sequence"/>
</dbReference>